<reference evidence="3" key="1">
    <citation type="journal article" date="2012" name="Nat. Biotechnol.">
        <title>Reference genome sequence of the model plant Setaria.</title>
        <authorList>
            <person name="Bennetzen J.L."/>
            <person name="Schmutz J."/>
            <person name="Wang H."/>
            <person name="Percifield R."/>
            <person name="Hawkins J."/>
            <person name="Pontaroli A.C."/>
            <person name="Estep M."/>
            <person name="Feng L."/>
            <person name="Vaughn J.N."/>
            <person name="Grimwood J."/>
            <person name="Jenkins J."/>
            <person name="Barry K."/>
            <person name="Lindquist E."/>
            <person name="Hellsten U."/>
            <person name="Deshpande S."/>
            <person name="Wang X."/>
            <person name="Wu X."/>
            <person name="Mitros T."/>
            <person name="Triplett J."/>
            <person name="Yang X."/>
            <person name="Ye C.Y."/>
            <person name="Mauro-Herrera M."/>
            <person name="Wang L."/>
            <person name="Li P."/>
            <person name="Sharma M."/>
            <person name="Sharma R."/>
            <person name="Ronald P.C."/>
            <person name="Panaud O."/>
            <person name="Kellogg E.A."/>
            <person name="Brutnell T.P."/>
            <person name="Doust A.N."/>
            <person name="Tuskan G.A."/>
            <person name="Rokhsar D."/>
            <person name="Devos K.M."/>
        </authorList>
    </citation>
    <scope>NUCLEOTIDE SEQUENCE [LARGE SCALE GENOMIC DNA]</scope>
    <source>
        <strain evidence="3">Yugu1</strain>
    </source>
</reference>
<evidence type="ECO:0000256" key="1">
    <source>
        <dbReference type="SAM" id="MobiDB-lite"/>
    </source>
</evidence>
<gene>
    <name evidence="3" type="ORF">SETIT_7G061800v2</name>
</gene>
<evidence type="ECO:0000256" key="2">
    <source>
        <dbReference type="SAM" id="SignalP"/>
    </source>
</evidence>
<sequence>MSGNMSSSPGYFLALSILVLGVTTNLQPHPGCTAAREFPGANSPAKHQAPVAVGTAAPAGTNGNDTTAPQVAVHGRSSPAGGAEGQYMDLKGECATRAGCYVPGVATQRHPTFPPVVGSPTGGSSGFWEFVRGGWRRMKILLSCVQQSWGWLLIHGLESSTMWGAAYRSDLLMKALPFFSCIVS</sequence>
<feature type="chain" id="PRO_5016778778" evidence="2">
    <location>
        <begin position="25"/>
        <end position="184"/>
    </location>
</feature>
<dbReference type="EMBL" id="CM003534">
    <property type="protein sequence ID" value="RCV33178.1"/>
    <property type="molecule type" value="Genomic_DNA"/>
</dbReference>
<name>A0A368RSS2_SETIT</name>
<reference evidence="3" key="2">
    <citation type="submission" date="2015-07" db="EMBL/GenBank/DDBJ databases">
        <authorList>
            <person name="Noorani M."/>
        </authorList>
    </citation>
    <scope>NUCLEOTIDE SEQUENCE</scope>
    <source>
        <strain evidence="3">Yugu1</strain>
    </source>
</reference>
<feature type="signal peptide" evidence="2">
    <location>
        <begin position="1"/>
        <end position="24"/>
    </location>
</feature>
<feature type="region of interest" description="Disordered" evidence="1">
    <location>
        <begin position="33"/>
        <end position="83"/>
    </location>
</feature>
<feature type="compositionally biased region" description="Low complexity" evidence="1">
    <location>
        <begin position="49"/>
        <end position="68"/>
    </location>
</feature>
<proteinExistence type="predicted"/>
<protein>
    <submittedName>
        <fullName evidence="3">Uncharacterized protein</fullName>
    </submittedName>
</protein>
<keyword evidence="2" id="KW-0732">Signal</keyword>
<organism evidence="3">
    <name type="scientific">Setaria italica</name>
    <name type="common">Foxtail millet</name>
    <name type="synonym">Panicum italicum</name>
    <dbReference type="NCBI Taxonomy" id="4555"/>
    <lineage>
        <taxon>Eukaryota</taxon>
        <taxon>Viridiplantae</taxon>
        <taxon>Streptophyta</taxon>
        <taxon>Embryophyta</taxon>
        <taxon>Tracheophyta</taxon>
        <taxon>Spermatophyta</taxon>
        <taxon>Magnoliopsida</taxon>
        <taxon>Liliopsida</taxon>
        <taxon>Poales</taxon>
        <taxon>Poaceae</taxon>
        <taxon>PACMAD clade</taxon>
        <taxon>Panicoideae</taxon>
        <taxon>Panicodae</taxon>
        <taxon>Paniceae</taxon>
        <taxon>Cenchrinae</taxon>
        <taxon>Setaria</taxon>
    </lineage>
</organism>
<evidence type="ECO:0000313" key="3">
    <source>
        <dbReference type="EMBL" id="RCV33178.1"/>
    </source>
</evidence>
<accession>A0A368RSS2</accession>
<dbReference type="AlphaFoldDB" id="A0A368RSS2"/>